<keyword evidence="2 7" id="KW-0489">Methyltransferase</keyword>
<evidence type="ECO:0000256" key="2">
    <source>
        <dbReference type="ARBA" id="ARBA00022603"/>
    </source>
</evidence>
<reference evidence="7 8" key="2">
    <citation type="journal article" date="2015" name="Stand. Genomic Sci.">
        <title>Draft genome sequence of Cellulomonas carbonis T26(T) and comparative analysis of six Cellulomonas genomes.</title>
        <authorList>
            <person name="Zhuang W."/>
            <person name="Zhang S."/>
            <person name="Xia X."/>
            <person name="Wang G."/>
        </authorList>
    </citation>
    <scope>NUCLEOTIDE SEQUENCE [LARGE SCALE GENOMIC DNA]</scope>
    <source>
        <strain evidence="7 8">T26</strain>
    </source>
</reference>
<dbReference type="InterPro" id="IPR050953">
    <property type="entry name" value="N4_N6_ade-DNA_methylase"/>
</dbReference>
<dbReference type="SUPFAM" id="SSF53335">
    <property type="entry name" value="S-adenosyl-L-methionine-dependent methyltransferases"/>
    <property type="match status" value="1"/>
</dbReference>
<comment type="caution">
    <text evidence="7">The sequence shown here is derived from an EMBL/GenBank/DDBJ whole genome shotgun (WGS) entry which is preliminary data.</text>
</comment>
<dbReference type="REBASE" id="132288">
    <property type="entry name" value="CcaT26ORF8170P"/>
</dbReference>
<dbReference type="Pfam" id="PF02384">
    <property type="entry name" value="N6_Mtase"/>
    <property type="match status" value="1"/>
</dbReference>
<dbReference type="PANTHER" id="PTHR33841:SF1">
    <property type="entry name" value="DNA METHYLTRANSFERASE A"/>
    <property type="match status" value="1"/>
</dbReference>
<name>A0A0A0BUH2_9CELL</name>
<dbReference type="GO" id="GO:0003677">
    <property type="term" value="F:DNA binding"/>
    <property type="evidence" value="ECO:0007669"/>
    <property type="project" value="InterPro"/>
</dbReference>
<dbReference type="InterPro" id="IPR041635">
    <property type="entry name" value="Type_ISP_LLaBIII_C"/>
</dbReference>
<proteinExistence type="predicted"/>
<dbReference type="InterPro" id="IPR003356">
    <property type="entry name" value="DNA_methylase_A-5"/>
</dbReference>
<dbReference type="GO" id="GO:0032259">
    <property type="term" value="P:methylation"/>
    <property type="evidence" value="ECO:0007669"/>
    <property type="project" value="UniProtKB-KW"/>
</dbReference>
<organism evidence="7 8">
    <name type="scientific">Cellulomonas carbonis T26</name>
    <dbReference type="NCBI Taxonomy" id="947969"/>
    <lineage>
        <taxon>Bacteria</taxon>
        <taxon>Bacillati</taxon>
        <taxon>Actinomycetota</taxon>
        <taxon>Actinomycetes</taxon>
        <taxon>Micrococcales</taxon>
        <taxon>Cellulomonadaceae</taxon>
        <taxon>Cellulomonas</taxon>
    </lineage>
</organism>
<gene>
    <name evidence="7" type="ORF">N868_08170</name>
</gene>
<dbReference type="Pfam" id="PF18135">
    <property type="entry name" value="Type_ISP_C"/>
    <property type="match status" value="1"/>
</dbReference>
<keyword evidence="3 7" id="KW-0808">Transferase</keyword>
<dbReference type="PRINTS" id="PR00507">
    <property type="entry name" value="N12N6MTFRASE"/>
</dbReference>
<dbReference type="InterPro" id="IPR029063">
    <property type="entry name" value="SAM-dependent_MTases_sf"/>
</dbReference>
<protein>
    <recommendedName>
        <fullName evidence="1">site-specific DNA-methyltransferase (adenine-specific)</fullName>
        <ecNumber evidence="1">2.1.1.72</ecNumber>
    </recommendedName>
</protein>
<dbReference type="EMBL" id="AXCY01000017">
    <property type="protein sequence ID" value="KGM11625.1"/>
    <property type="molecule type" value="Genomic_DNA"/>
</dbReference>
<evidence type="ECO:0000313" key="8">
    <source>
        <dbReference type="Proteomes" id="UP000029839"/>
    </source>
</evidence>
<evidence type="ECO:0000256" key="3">
    <source>
        <dbReference type="ARBA" id="ARBA00022679"/>
    </source>
</evidence>
<reference evidence="7 8" key="1">
    <citation type="submission" date="2013-08" db="EMBL/GenBank/DDBJ databases">
        <title>Genome sequencing of Cellulomonas carbonis T26.</title>
        <authorList>
            <person name="Chen F."/>
            <person name="Li Y."/>
            <person name="Wang G."/>
        </authorList>
    </citation>
    <scope>NUCLEOTIDE SEQUENCE [LARGE SCALE GENOMIC DNA]</scope>
    <source>
        <strain evidence="7 8">T26</strain>
    </source>
</reference>
<dbReference type="Proteomes" id="UP000029839">
    <property type="component" value="Unassembled WGS sequence"/>
</dbReference>
<feature type="domain" description="Type ISP restriction-modification enzyme LLaBIII C-terminal specificity" evidence="6">
    <location>
        <begin position="693"/>
        <end position="1045"/>
    </location>
</feature>
<dbReference type="GO" id="GO:0009007">
    <property type="term" value="F:site-specific DNA-methyltransferase (adenine-specific) activity"/>
    <property type="evidence" value="ECO:0007669"/>
    <property type="project" value="UniProtKB-EC"/>
</dbReference>
<dbReference type="EC" id="2.1.1.72" evidence="1"/>
<dbReference type="GO" id="GO:0008170">
    <property type="term" value="F:N-methyltransferase activity"/>
    <property type="evidence" value="ECO:0007669"/>
    <property type="project" value="InterPro"/>
</dbReference>
<keyword evidence="8" id="KW-1185">Reference proteome</keyword>
<dbReference type="AlphaFoldDB" id="A0A0A0BUH2"/>
<evidence type="ECO:0000256" key="4">
    <source>
        <dbReference type="ARBA" id="ARBA00047942"/>
    </source>
</evidence>
<feature type="domain" description="DNA methylase adenine-specific" evidence="5">
    <location>
        <begin position="311"/>
        <end position="497"/>
    </location>
</feature>
<sequence length="1113" mass="121796">MTAQPNAWLVTAVSEFGKVCRAKLAGQGDREAAIRAPLEGLLRAGGEALGVPAEFHDEIRDTDRQVRPDYGVSVKGAITGYIEVKAPGKSIDPSSFTGHDRRQWERQRDLPNLIYTNGTDWRLYRDGEQVGQPVSFTGALESAGSALTAPPEFESLLTNFLRWKPAPITSVGALVRAVAPLTRLLRGEVLDQLNLERRAVAQGAEEYLQPFLGLARDWRTLLFPHAEDETFADGYAQAVTFALLLARTEGIDVAGEPLHEVGVRLGDEHSLMGRALQLLTDAVAKDFKVTLDLLVRVVGAVDWPRVRKGRRDTYLHLYEDFLEQYDNDLRKQSGSYYTPREVVEHMVRLTEEALVTRLGLTDGFRDPDVLTVDPAMGTGTYLHTILERVADQVEQTDGPGAVAGVLGQVAERLVGFEVQMGPYAVAELRTTDLLAAHGASAPAGGMHLYVTDTLDDPHAAEAQIGSGLQLIAQSRKKANKVKAKANVTVVIGNPPYKELAVGDGGWVESGSAAHGKSARAILEDFFEPGTGRFKAKLKNLYVYFWRWATWKVWESTKQDVDGDAGVVCFISTSGYLTGPGFAGMRRYLRSYASEGWIIDLTPEGQTPDVPTRIFPGVRQPLAIGLFIRRPDAEGAQPATIRYRSVTGRQAEKFAALAGMTLDDPDWQEVRPGWTAPLTPAAGGGWDDYPAVVDVMPWYSPGVFPTRRWVYAPSRGILEKRWLRMLTEADPALKSELFKEGRDANLAKGKAPLPGVDTHQATAVPLSVDKTSRPVPVRVGYRALDRQWVIPDHRVMDMPRRDLWDARIQGQVYVIEQHSADVHDGPGLVFSALIPDFDHFNHRGGRALPLLHPDGSPNLAPGLLAALSTSLGAPVTHQDVLAYTAGLVAHPHFTRTFAEELATPGIRLALTADPKLWSLAVDLGRNVLWLHTYGERFTGPGRPEGAVRFPKGDPRQPLAVTPIAAMPDVMTYEVSTRTLTLGSGADAGAFEPVEPAVWEYAVGGKNVLKSWFNYRKAVPGGKKTSPLDLIHVDAWDPDWTTELIDLLTVLIRLVELEPAQADVLDAVLAGPLHTLDSLRAVGVRWPTAPRDRRPRRGLGNSDGSDDGIEAALRL</sequence>
<evidence type="ECO:0000259" key="5">
    <source>
        <dbReference type="Pfam" id="PF02384"/>
    </source>
</evidence>
<comment type="catalytic activity">
    <reaction evidence="4">
        <text>a 2'-deoxyadenosine in DNA + S-adenosyl-L-methionine = an N(6)-methyl-2'-deoxyadenosine in DNA + S-adenosyl-L-homocysteine + H(+)</text>
        <dbReference type="Rhea" id="RHEA:15197"/>
        <dbReference type="Rhea" id="RHEA-COMP:12418"/>
        <dbReference type="Rhea" id="RHEA-COMP:12419"/>
        <dbReference type="ChEBI" id="CHEBI:15378"/>
        <dbReference type="ChEBI" id="CHEBI:57856"/>
        <dbReference type="ChEBI" id="CHEBI:59789"/>
        <dbReference type="ChEBI" id="CHEBI:90615"/>
        <dbReference type="ChEBI" id="CHEBI:90616"/>
        <dbReference type="EC" id="2.1.1.72"/>
    </reaction>
</comment>
<dbReference type="RefSeq" id="WP_043604283.1">
    <property type="nucleotide sequence ID" value="NZ_AXCY01000017.1"/>
</dbReference>
<dbReference type="PANTHER" id="PTHR33841">
    <property type="entry name" value="DNA METHYLTRANSFERASE YEEA-RELATED"/>
    <property type="match status" value="1"/>
</dbReference>
<evidence type="ECO:0000259" key="6">
    <source>
        <dbReference type="Pfam" id="PF18135"/>
    </source>
</evidence>
<evidence type="ECO:0000313" key="7">
    <source>
        <dbReference type="EMBL" id="KGM11625.1"/>
    </source>
</evidence>
<dbReference type="Gene3D" id="3.40.50.150">
    <property type="entry name" value="Vaccinia Virus protein VP39"/>
    <property type="match status" value="1"/>
</dbReference>
<evidence type="ECO:0000256" key="1">
    <source>
        <dbReference type="ARBA" id="ARBA00011900"/>
    </source>
</evidence>
<accession>A0A0A0BUH2</accession>